<dbReference type="InterPro" id="IPR011050">
    <property type="entry name" value="Pectin_lyase_fold/virulence"/>
</dbReference>
<dbReference type="OrthoDB" id="5875765at2759"/>
<dbReference type="InterPro" id="IPR012334">
    <property type="entry name" value="Pectin_lyas_fold"/>
</dbReference>
<dbReference type="Proteomes" id="UP000270296">
    <property type="component" value="Unassembled WGS sequence"/>
</dbReference>
<proteinExistence type="predicted"/>
<reference evidence="3" key="1">
    <citation type="submission" date="2016-06" db="UniProtKB">
        <authorList>
            <consortium name="WormBaseParasite"/>
        </authorList>
    </citation>
    <scope>IDENTIFICATION</scope>
</reference>
<dbReference type="Gene3D" id="2.160.20.10">
    <property type="entry name" value="Single-stranded right-handed beta-helix, Pectin lyase-like"/>
    <property type="match status" value="1"/>
</dbReference>
<keyword evidence="2" id="KW-1185">Reference proteome</keyword>
<evidence type="ECO:0000313" key="2">
    <source>
        <dbReference type="Proteomes" id="UP000270296"/>
    </source>
</evidence>
<dbReference type="SUPFAM" id="SSF51126">
    <property type="entry name" value="Pectin lyase-like"/>
    <property type="match status" value="1"/>
</dbReference>
<protein>
    <submittedName>
        <fullName evidence="3">Beta_helix domain-containing protein</fullName>
    </submittedName>
</protein>
<dbReference type="WBParaSite" id="SBAD_0001212201-mRNA-1">
    <property type="protein sequence ID" value="SBAD_0001212201-mRNA-1"/>
    <property type="gene ID" value="SBAD_0001212201"/>
</dbReference>
<dbReference type="AlphaFoldDB" id="A0A183J783"/>
<evidence type="ECO:0000313" key="3">
    <source>
        <dbReference type="WBParaSite" id="SBAD_0001212201-mRNA-1"/>
    </source>
</evidence>
<evidence type="ECO:0000313" key="1">
    <source>
        <dbReference type="EMBL" id="VDP42510.1"/>
    </source>
</evidence>
<organism evidence="3">
    <name type="scientific">Soboliphyme baturini</name>
    <dbReference type="NCBI Taxonomy" id="241478"/>
    <lineage>
        <taxon>Eukaryota</taxon>
        <taxon>Metazoa</taxon>
        <taxon>Ecdysozoa</taxon>
        <taxon>Nematoda</taxon>
        <taxon>Enoplea</taxon>
        <taxon>Dorylaimia</taxon>
        <taxon>Dioctophymatida</taxon>
        <taxon>Dioctophymatoidea</taxon>
        <taxon>Soboliphymatidae</taxon>
        <taxon>Soboliphyme</taxon>
    </lineage>
</organism>
<gene>
    <name evidence="1" type="ORF">SBAD_LOCUS11731</name>
</gene>
<dbReference type="EMBL" id="UZAM01016265">
    <property type="protein sequence ID" value="VDP42510.1"/>
    <property type="molecule type" value="Genomic_DNA"/>
</dbReference>
<reference evidence="1 2" key="2">
    <citation type="submission" date="2018-11" db="EMBL/GenBank/DDBJ databases">
        <authorList>
            <consortium name="Pathogen Informatics"/>
        </authorList>
    </citation>
    <scope>NUCLEOTIDE SEQUENCE [LARGE SCALE GENOMIC DNA]</scope>
</reference>
<accession>A0A183J783</accession>
<sequence length="140" mass="15654">MNYLNVVRSAGDGIRVTFCDSPVQVTNSTVSYNRGHGIVIDRTFDGRVFINETRVEWNYGDGIRYIPQLGLSYHPVIDGTVGRDSVAYYEPEKPEVDICSQRNLDGRSRLFPRTFSASLINGTMLLADSAPFPCYAVRVP</sequence>
<name>A0A183J783_9BILA</name>